<evidence type="ECO:0000256" key="2">
    <source>
        <dbReference type="SAM" id="SignalP"/>
    </source>
</evidence>
<keyword evidence="1" id="KW-1133">Transmembrane helix</keyword>
<comment type="caution">
    <text evidence="4">The sequence shown here is derived from an EMBL/GenBank/DDBJ whole genome shotgun (WGS) entry which is preliminary data.</text>
</comment>
<name>A0A011NIA4_9PROT</name>
<organism evidence="4 5">
    <name type="scientific">Candidatus Accumulibacter appositus</name>
    <dbReference type="NCBI Taxonomy" id="1454003"/>
    <lineage>
        <taxon>Bacteria</taxon>
        <taxon>Pseudomonadati</taxon>
        <taxon>Pseudomonadota</taxon>
        <taxon>Betaproteobacteria</taxon>
        <taxon>Candidatus Accumulibacter</taxon>
    </lineage>
</organism>
<evidence type="ECO:0000259" key="3">
    <source>
        <dbReference type="Pfam" id="PF07589"/>
    </source>
</evidence>
<evidence type="ECO:0000313" key="4">
    <source>
        <dbReference type="EMBL" id="EXI82493.1"/>
    </source>
</evidence>
<protein>
    <recommendedName>
        <fullName evidence="3">Ice-binding protein C-terminal domain-containing protein</fullName>
    </recommendedName>
</protein>
<dbReference type="NCBIfam" id="TIGR02595">
    <property type="entry name" value="PEP_CTERM"/>
    <property type="match status" value="1"/>
</dbReference>
<keyword evidence="1" id="KW-0472">Membrane</keyword>
<feature type="transmembrane region" description="Helical" evidence="1">
    <location>
        <begin position="229"/>
        <end position="247"/>
    </location>
</feature>
<reference evidence="4 5" key="1">
    <citation type="submission" date="2014-02" db="EMBL/GenBank/DDBJ databases">
        <title>Expanding our view of genomic diversity in Candidatus Accumulibacter clades.</title>
        <authorList>
            <person name="Skennerton C.T."/>
            <person name="Barr J.J."/>
            <person name="Slater F.R."/>
            <person name="Bond P.L."/>
            <person name="Tyson G.W."/>
        </authorList>
    </citation>
    <scope>NUCLEOTIDE SEQUENCE [LARGE SCALE GENOMIC DNA]</scope>
    <source>
        <strain evidence="5">BA-92</strain>
    </source>
</reference>
<accession>A0A011NIA4</accession>
<proteinExistence type="predicted"/>
<feature type="signal peptide" evidence="2">
    <location>
        <begin position="1"/>
        <end position="33"/>
    </location>
</feature>
<dbReference type="Proteomes" id="UP000021816">
    <property type="component" value="Unassembled WGS sequence"/>
</dbReference>
<dbReference type="AlphaFoldDB" id="A0A011NIA4"/>
<dbReference type="InterPro" id="IPR013424">
    <property type="entry name" value="Ice-binding_C"/>
</dbReference>
<dbReference type="PATRIC" id="fig|1454003.3.peg.612"/>
<evidence type="ECO:0000256" key="1">
    <source>
        <dbReference type="SAM" id="Phobius"/>
    </source>
</evidence>
<gene>
    <name evidence="4" type="ORF">AW10_00601</name>
</gene>
<evidence type="ECO:0000313" key="5">
    <source>
        <dbReference type="Proteomes" id="UP000021816"/>
    </source>
</evidence>
<dbReference type="STRING" id="1454003.AW10_00601"/>
<feature type="domain" description="Ice-binding protein C-terminal" evidence="3">
    <location>
        <begin position="228"/>
        <end position="250"/>
    </location>
</feature>
<keyword evidence="1" id="KW-0812">Transmembrane</keyword>
<keyword evidence="2" id="KW-0732">Signal</keyword>
<dbReference type="EMBL" id="JEMX01000011">
    <property type="protein sequence ID" value="EXI82493.1"/>
    <property type="molecule type" value="Genomic_DNA"/>
</dbReference>
<dbReference type="Pfam" id="PF07589">
    <property type="entry name" value="PEP-CTERM"/>
    <property type="match status" value="1"/>
</dbReference>
<sequence length="253" mass="26893" precursor="true">MRDCALFNRLFRSAVLPATLLALGLTIAQPASAGAAGGWTRSSQVTDAVADNGNGTWTYNYTVHNTSEEDGGPDFRPFIIDWELPWFSDAGITSIMSPAGWAHAIEDVGTPNPFTGWGGVANWQDPADPWYAGASSPFTTVSQVLHWYWCGGSQPEAFFGAATEVVDGCDGSFGESIEPGDELSGFSFIADFDETAAPYQASWQFLPPRTGDPAFPLGGIPNSPMVSAVPEPSVVGLLGLGLLLLTVRRRRTG</sequence>
<feature type="chain" id="PRO_5001462322" description="Ice-binding protein C-terminal domain-containing protein" evidence="2">
    <location>
        <begin position="34"/>
        <end position="253"/>
    </location>
</feature>